<feature type="active site" description="Proton acceptor" evidence="6">
    <location>
        <position position="169"/>
    </location>
</feature>
<comment type="pathway">
    <text evidence="6 7">Carbohydrate biosynthesis; gluconeogenesis.</text>
</comment>
<dbReference type="InterPro" id="IPR000652">
    <property type="entry name" value="Triosephosphate_isomerase"/>
</dbReference>
<keyword evidence="9" id="KW-1185">Reference proteome</keyword>
<dbReference type="RefSeq" id="WP_347437940.1">
    <property type="nucleotide sequence ID" value="NZ_CP089291.1"/>
</dbReference>
<evidence type="ECO:0000256" key="6">
    <source>
        <dbReference type="HAMAP-Rule" id="MF_00147"/>
    </source>
</evidence>
<evidence type="ECO:0000256" key="2">
    <source>
        <dbReference type="ARBA" id="ARBA00022432"/>
    </source>
</evidence>
<dbReference type="EMBL" id="CP089291">
    <property type="protein sequence ID" value="UOF91252.1"/>
    <property type="molecule type" value="Genomic_DNA"/>
</dbReference>
<dbReference type="EC" id="5.3.1.1" evidence="6 7"/>
<feature type="binding site" evidence="6">
    <location>
        <begin position="11"/>
        <end position="13"/>
    </location>
    <ligand>
        <name>substrate</name>
    </ligand>
</feature>
<dbReference type="PROSITE" id="PS51440">
    <property type="entry name" value="TIM_2"/>
    <property type="match status" value="1"/>
</dbReference>
<comment type="function">
    <text evidence="6">Involved in the gluconeogenesis. Catalyzes stereospecifically the conversion of dihydroxyacetone phosphate (DHAP) to D-glyceraldehyde-3-phosphate (G3P).</text>
</comment>
<gene>
    <name evidence="6 8" type="primary">tpiA</name>
    <name evidence="8" type="ORF">LSG31_03060</name>
</gene>
<dbReference type="PANTHER" id="PTHR21139">
    <property type="entry name" value="TRIOSEPHOSPHATE ISOMERASE"/>
    <property type="match status" value="1"/>
</dbReference>
<reference evidence="8" key="1">
    <citation type="submission" date="2021-12" db="EMBL/GenBank/DDBJ databases">
        <title>Alicyclobacillaceae gen. nov., sp. nov., isolated from chalcocite enrichment system.</title>
        <authorList>
            <person name="Jiang Z."/>
        </authorList>
    </citation>
    <scope>NUCLEOTIDE SEQUENCE</scope>
    <source>
        <strain evidence="8">MYW30-H2</strain>
    </source>
</reference>
<protein>
    <recommendedName>
        <fullName evidence="6 7">Triosephosphate isomerase</fullName>
        <shortName evidence="6">TIM</shortName>
        <shortName evidence="6">TPI</shortName>
        <ecNumber evidence="6 7">5.3.1.1</ecNumber>
    </recommendedName>
    <alternativeName>
        <fullName evidence="6">Triose-phosphate isomerase</fullName>
    </alternativeName>
</protein>
<dbReference type="Pfam" id="PF00121">
    <property type="entry name" value="TIM"/>
    <property type="match status" value="1"/>
</dbReference>
<dbReference type="InterPro" id="IPR022896">
    <property type="entry name" value="TrioseP_Isoase_bac/euk"/>
</dbReference>
<dbReference type="NCBIfam" id="TIGR00419">
    <property type="entry name" value="tim"/>
    <property type="match status" value="1"/>
</dbReference>
<keyword evidence="5 6" id="KW-0413">Isomerase</keyword>
<evidence type="ECO:0000313" key="8">
    <source>
        <dbReference type="EMBL" id="UOF91252.1"/>
    </source>
</evidence>
<evidence type="ECO:0000256" key="5">
    <source>
        <dbReference type="ARBA" id="ARBA00023235"/>
    </source>
</evidence>
<evidence type="ECO:0000256" key="4">
    <source>
        <dbReference type="ARBA" id="ARBA00023152"/>
    </source>
</evidence>
<dbReference type="Proteomes" id="UP000830167">
    <property type="component" value="Chromosome"/>
</dbReference>
<dbReference type="Gene3D" id="3.20.20.70">
    <property type="entry name" value="Aldolase class I"/>
    <property type="match status" value="1"/>
</dbReference>
<evidence type="ECO:0000256" key="3">
    <source>
        <dbReference type="ARBA" id="ARBA00022490"/>
    </source>
</evidence>
<organism evidence="8 9">
    <name type="scientific">Fodinisporobacter ferrooxydans</name>
    <dbReference type="NCBI Taxonomy" id="2901836"/>
    <lineage>
        <taxon>Bacteria</taxon>
        <taxon>Bacillati</taxon>
        <taxon>Bacillota</taxon>
        <taxon>Bacilli</taxon>
        <taxon>Bacillales</taxon>
        <taxon>Alicyclobacillaceae</taxon>
        <taxon>Fodinisporobacter</taxon>
    </lineage>
</organism>
<comment type="pathway">
    <text evidence="6 7">Carbohydrate degradation; glycolysis; D-glyceraldehyde 3-phosphate from glycerone phosphate: step 1/1.</text>
</comment>
<dbReference type="HAMAP" id="MF_00147_B">
    <property type="entry name" value="TIM_B"/>
    <property type="match status" value="1"/>
</dbReference>
<feature type="binding site" evidence="6">
    <location>
        <position position="215"/>
    </location>
    <ligand>
        <name>substrate</name>
    </ligand>
</feature>
<dbReference type="InterPro" id="IPR013785">
    <property type="entry name" value="Aldolase_TIM"/>
</dbReference>
<feature type="binding site" evidence="6">
    <location>
        <position position="175"/>
    </location>
    <ligand>
        <name>substrate</name>
    </ligand>
</feature>
<keyword evidence="2 6" id="KW-0312">Gluconeogenesis</keyword>
<comment type="catalytic activity">
    <reaction evidence="6 7">
        <text>D-glyceraldehyde 3-phosphate = dihydroxyacetone phosphate</text>
        <dbReference type="Rhea" id="RHEA:18585"/>
        <dbReference type="ChEBI" id="CHEBI:57642"/>
        <dbReference type="ChEBI" id="CHEBI:59776"/>
        <dbReference type="EC" id="5.3.1.1"/>
    </reaction>
</comment>
<accession>A0ABY4CP81</accession>
<comment type="subunit">
    <text evidence="6 7">Homodimer.</text>
</comment>
<comment type="similarity">
    <text evidence="1 6 7">Belongs to the triosephosphate isomerase family.</text>
</comment>
<keyword evidence="3 6" id="KW-0963">Cytoplasm</keyword>
<dbReference type="CDD" id="cd00311">
    <property type="entry name" value="TIM"/>
    <property type="match status" value="1"/>
</dbReference>
<evidence type="ECO:0000256" key="1">
    <source>
        <dbReference type="ARBA" id="ARBA00007422"/>
    </source>
</evidence>
<dbReference type="PROSITE" id="PS00171">
    <property type="entry name" value="TIM_1"/>
    <property type="match status" value="1"/>
</dbReference>
<evidence type="ECO:0000313" key="9">
    <source>
        <dbReference type="Proteomes" id="UP000830167"/>
    </source>
</evidence>
<keyword evidence="4 6" id="KW-0324">Glycolysis</keyword>
<dbReference type="InterPro" id="IPR035990">
    <property type="entry name" value="TIM_sf"/>
</dbReference>
<dbReference type="SUPFAM" id="SSF51351">
    <property type="entry name" value="Triosephosphate isomerase (TIM)"/>
    <property type="match status" value="1"/>
</dbReference>
<dbReference type="PANTHER" id="PTHR21139:SF42">
    <property type="entry name" value="TRIOSEPHOSPHATE ISOMERASE"/>
    <property type="match status" value="1"/>
</dbReference>
<evidence type="ECO:0000256" key="7">
    <source>
        <dbReference type="RuleBase" id="RU363013"/>
    </source>
</evidence>
<name>A0ABY4CP81_9BACL</name>
<proteinExistence type="inferred from homology"/>
<sequence length="254" mass="26862">MATRTPFIAGNWKMHKTHAEAAAFIAAAKESLAATQTVEYAICAPFTALQAVADAAKGTAIQVGAQNMYFAEKGAYTGEVAPGMLQALGCAYVILGHSERRQYFHETDDMINKKVLAALAHGLKPILCVGEDLEQRERNLTNEVVAVQTEDGLKGVTAEQLADVVIAYEPIWAIGTGRSSTAEDANAVIGHIRQVLARKFGNEAAGTVRIQYGGSVKPENIATFMAQPEIDGALVGGASLEADSFVALVQGAQK</sequence>
<comment type="subcellular location">
    <subcellularLocation>
        <location evidence="6 7">Cytoplasm</location>
    </subcellularLocation>
</comment>
<dbReference type="InterPro" id="IPR020861">
    <property type="entry name" value="Triosephosphate_isomerase_AS"/>
</dbReference>
<dbReference type="GO" id="GO:0004807">
    <property type="term" value="F:triose-phosphate isomerase activity"/>
    <property type="evidence" value="ECO:0007669"/>
    <property type="project" value="UniProtKB-EC"/>
</dbReference>
<feature type="binding site" evidence="6">
    <location>
        <begin position="236"/>
        <end position="237"/>
    </location>
    <ligand>
        <name>substrate</name>
    </ligand>
</feature>
<feature type="active site" description="Electrophile" evidence="6">
    <location>
        <position position="97"/>
    </location>
</feature>